<sequence length="183" mass="20853">MVEKCPYGVPGDRLWVRETWAHCQPILDIKKPDGRLITEISDGYAEYKADGFDSIQDLKEHVRLVAGHEIIVNGDKWKPSIFMPRWASRITLEVTGIRVERVQDISEKDAREEGVSQKTLRLKSITSGTWADIPCYKAGFKDLWDSINGKKCPWASNPWVWVIGFRRIGDNGDPINELLDEGV</sequence>
<name>A0A6M3LL12_9ZZZZ</name>
<dbReference type="AlphaFoldDB" id="A0A6M3LL12"/>
<dbReference type="EMBL" id="MT143164">
    <property type="protein sequence ID" value="QJA93628.1"/>
    <property type="molecule type" value="Genomic_DNA"/>
</dbReference>
<reference evidence="1" key="1">
    <citation type="submission" date="2020-03" db="EMBL/GenBank/DDBJ databases">
        <title>The deep terrestrial virosphere.</title>
        <authorList>
            <person name="Holmfeldt K."/>
            <person name="Nilsson E."/>
            <person name="Simone D."/>
            <person name="Lopez-Fernandez M."/>
            <person name="Wu X."/>
            <person name="de Brujin I."/>
            <person name="Lundin D."/>
            <person name="Andersson A."/>
            <person name="Bertilsson S."/>
            <person name="Dopson M."/>
        </authorList>
    </citation>
    <scope>NUCLEOTIDE SEQUENCE</scope>
    <source>
        <strain evidence="1">MM415B04172</strain>
    </source>
</reference>
<organism evidence="1">
    <name type="scientific">viral metagenome</name>
    <dbReference type="NCBI Taxonomy" id="1070528"/>
    <lineage>
        <taxon>unclassified sequences</taxon>
        <taxon>metagenomes</taxon>
        <taxon>organismal metagenomes</taxon>
    </lineage>
</organism>
<protein>
    <submittedName>
        <fullName evidence="1">Uncharacterized protein</fullName>
    </submittedName>
</protein>
<accession>A0A6M3LL12</accession>
<proteinExistence type="predicted"/>
<evidence type="ECO:0000313" key="1">
    <source>
        <dbReference type="EMBL" id="QJA93628.1"/>
    </source>
</evidence>
<gene>
    <name evidence="1" type="ORF">MM415B04172_0008</name>
</gene>